<dbReference type="CDD" id="cd00303">
    <property type="entry name" value="retropepsin_like"/>
    <property type="match status" value="1"/>
</dbReference>
<keyword evidence="3" id="KW-1185">Reference proteome</keyword>
<dbReference type="InterPro" id="IPR036875">
    <property type="entry name" value="Znf_CCHC_sf"/>
</dbReference>
<dbReference type="InterPro" id="IPR043502">
    <property type="entry name" value="DNA/RNA_pol_sf"/>
</dbReference>
<dbReference type="PROSITE" id="PS50158">
    <property type="entry name" value="ZF_CCHC"/>
    <property type="match status" value="1"/>
</dbReference>
<proteinExistence type="predicted"/>
<name>A0A6P8EBE1_PUNGR</name>
<reference evidence="4" key="2">
    <citation type="submission" date="2025-08" db="UniProtKB">
        <authorList>
            <consortium name="RefSeq"/>
        </authorList>
    </citation>
    <scope>IDENTIFICATION</scope>
    <source>
        <tissue evidence="4">Leaf</tissue>
    </source>
</reference>
<feature type="domain" description="CCHC-type" evidence="2">
    <location>
        <begin position="109"/>
        <end position="124"/>
    </location>
</feature>
<dbReference type="InterPro" id="IPR001878">
    <property type="entry name" value="Znf_CCHC"/>
</dbReference>
<dbReference type="SUPFAM" id="SSF57756">
    <property type="entry name" value="Retrovirus zinc finger-like domains"/>
    <property type="match status" value="1"/>
</dbReference>
<accession>A0A6P8EBE1</accession>
<dbReference type="Gene3D" id="3.10.10.10">
    <property type="entry name" value="HIV Type 1 Reverse Transcriptase, subunit A, domain 1"/>
    <property type="match status" value="1"/>
</dbReference>
<protein>
    <submittedName>
        <fullName evidence="4">Uncharacterized protein LOC116212173</fullName>
    </submittedName>
</protein>
<dbReference type="Proteomes" id="UP000515151">
    <property type="component" value="Chromosome 6"/>
</dbReference>
<dbReference type="Pfam" id="PF03732">
    <property type="entry name" value="Retrotrans_gag"/>
    <property type="match status" value="1"/>
</dbReference>
<dbReference type="Gene3D" id="2.40.70.10">
    <property type="entry name" value="Acid Proteases"/>
    <property type="match status" value="1"/>
</dbReference>
<evidence type="ECO:0000259" key="2">
    <source>
        <dbReference type="PROSITE" id="PS50158"/>
    </source>
</evidence>
<dbReference type="OrthoDB" id="407598at2759"/>
<keyword evidence="1" id="KW-0479">Metal-binding</keyword>
<dbReference type="InterPro" id="IPR005162">
    <property type="entry name" value="Retrotrans_gag_dom"/>
</dbReference>
<dbReference type="InterPro" id="IPR021109">
    <property type="entry name" value="Peptidase_aspartic_dom_sf"/>
</dbReference>
<reference evidence="3" key="1">
    <citation type="journal article" date="2020" name="Plant Biotechnol. J.">
        <title>The pomegranate (Punica granatum L.) draft genome dissects genetic divergence between soft- and hard-seeded cultivars.</title>
        <authorList>
            <person name="Luo X."/>
            <person name="Li H."/>
            <person name="Wu Z."/>
            <person name="Yao W."/>
            <person name="Zhao P."/>
            <person name="Cao D."/>
            <person name="Yu H."/>
            <person name="Li K."/>
            <person name="Poudel K."/>
            <person name="Zhao D."/>
            <person name="Zhang F."/>
            <person name="Xia X."/>
            <person name="Chen L."/>
            <person name="Wang Q."/>
            <person name="Jing D."/>
            <person name="Cao S."/>
        </authorList>
    </citation>
    <scope>NUCLEOTIDE SEQUENCE [LARGE SCALE GENOMIC DNA]</scope>
    <source>
        <strain evidence="3">cv. Tunisia</strain>
    </source>
</reference>
<dbReference type="SMART" id="SM00343">
    <property type="entry name" value="ZnF_C2HC"/>
    <property type="match status" value="1"/>
</dbReference>
<evidence type="ECO:0000313" key="4">
    <source>
        <dbReference type="RefSeq" id="XP_031402603.1"/>
    </source>
</evidence>
<dbReference type="SUPFAM" id="SSF50630">
    <property type="entry name" value="Acid proteases"/>
    <property type="match status" value="1"/>
</dbReference>
<keyword evidence="1" id="KW-0863">Zinc-finger</keyword>
<sequence length="489" mass="56235">MRRMLRARFLPPNYEQYLFMKYQRCVQGLRSVHDYTAEFLRLAEHNALNESESQQVARYMEGLKPTIRDKIGLQMQGQGNSDKSAGKKLVTETGISRNQNSHAKQFTAKCFKCNQPGHRSSDCPWRKAIALVEHEEDVEDVFCDPEEEEEHNGEDDYEQTYMVRKLMLAPKQEDQSQRNKLFRTRCNIHSCTFNLIIDSGSQENIIGRAVVEKLGLPVEKHPNPYSIGWIKSVGDIRVTERCKVPFFIGKYQDEVYCDVVDMEACHLLFGRPWQYNTDVKHHGKKHVYQLVKEGVRYTLVPLSLKPKPKVVPKVEGKAFLIETHSEREIEGDFKESKEMHVLIVKDLPLEKQIMEVLKEVKPLLVEFEEIIHEELPDGLPPMRDIQHQIDLIPGASLLNLPHYCMSTHESAILQEKVEELLGKGHIRESPSSCAVPALLTPKKDGSWCMCVDSKAINKITMRYKFPYAGSIIRGDGVPKIDLRSGYHHI</sequence>
<dbReference type="PANTHER" id="PTHR35046">
    <property type="entry name" value="ZINC KNUCKLE (CCHC-TYPE) FAMILY PROTEIN"/>
    <property type="match status" value="1"/>
</dbReference>
<dbReference type="AlphaFoldDB" id="A0A6P8EBE1"/>
<dbReference type="GO" id="GO:0008270">
    <property type="term" value="F:zinc ion binding"/>
    <property type="evidence" value="ECO:0007669"/>
    <property type="project" value="UniProtKB-KW"/>
</dbReference>
<keyword evidence="1" id="KW-0862">Zinc</keyword>
<gene>
    <name evidence="4" type="primary">LOC116212173</name>
</gene>
<organism evidence="3 4">
    <name type="scientific">Punica granatum</name>
    <name type="common">Pomegranate</name>
    <dbReference type="NCBI Taxonomy" id="22663"/>
    <lineage>
        <taxon>Eukaryota</taxon>
        <taxon>Viridiplantae</taxon>
        <taxon>Streptophyta</taxon>
        <taxon>Embryophyta</taxon>
        <taxon>Tracheophyta</taxon>
        <taxon>Spermatophyta</taxon>
        <taxon>Magnoliopsida</taxon>
        <taxon>eudicotyledons</taxon>
        <taxon>Gunneridae</taxon>
        <taxon>Pentapetalae</taxon>
        <taxon>rosids</taxon>
        <taxon>malvids</taxon>
        <taxon>Myrtales</taxon>
        <taxon>Lythraceae</taxon>
        <taxon>Punica</taxon>
    </lineage>
</organism>
<dbReference type="PANTHER" id="PTHR35046:SF18">
    <property type="entry name" value="RNA-DIRECTED DNA POLYMERASE"/>
    <property type="match status" value="1"/>
</dbReference>
<evidence type="ECO:0000256" key="1">
    <source>
        <dbReference type="PROSITE-ProRule" id="PRU00047"/>
    </source>
</evidence>
<dbReference type="SUPFAM" id="SSF56672">
    <property type="entry name" value="DNA/RNA polymerases"/>
    <property type="match status" value="1"/>
</dbReference>
<dbReference type="Pfam" id="PF00098">
    <property type="entry name" value="zf-CCHC"/>
    <property type="match status" value="1"/>
</dbReference>
<dbReference type="Gene3D" id="4.10.60.10">
    <property type="entry name" value="Zinc finger, CCHC-type"/>
    <property type="match status" value="1"/>
</dbReference>
<dbReference type="GO" id="GO:0003676">
    <property type="term" value="F:nucleic acid binding"/>
    <property type="evidence" value="ECO:0007669"/>
    <property type="project" value="InterPro"/>
</dbReference>
<dbReference type="GeneID" id="116212173"/>
<evidence type="ECO:0000313" key="3">
    <source>
        <dbReference type="Proteomes" id="UP000515151"/>
    </source>
</evidence>
<dbReference type="RefSeq" id="XP_031402603.1">
    <property type="nucleotide sequence ID" value="XM_031546743.1"/>
</dbReference>